<evidence type="ECO:0000313" key="2">
    <source>
        <dbReference type="Proteomes" id="UP001057402"/>
    </source>
</evidence>
<sequence length="362" mass="40338">MALCNYQSLILAAIPFLTINILIPQLATSQEAFKPDITVAADGTGDYRTISEAVRAATNHSTKPFVIFVKRGKYIEHLQVGKEKTNIHLIGEGMGVTVISGSRSNHTGYRTSDTATVDVKGEKFFARDLTISKAVGKEMNQAVALQSRSEKSVFYRVEIVGYQDTLYAHSKVQFYRECKITGTVDFIFGNAAAVFQKCTIQTRQSLIDKQTNTITAHGRDNGNERTGFVFHLCTISEESDLKAAATYDEPISRGAAVKTYLGRPWREYAVTVFMECYMSEIVDPIGWLEWNKTFDSTVLYGEYRNVGPGAVLTDRVKWRGFHAINNSDVARQFTISEFLHGDTWIPAFGVPYQGGLTTSEIQ</sequence>
<gene>
    <name evidence="1" type="ORF">MLD38_014721</name>
</gene>
<proteinExistence type="predicted"/>
<name>A0ACB9RDL1_9MYRT</name>
<comment type="caution">
    <text evidence="1">The sequence shown here is derived from an EMBL/GenBank/DDBJ whole genome shotgun (WGS) entry which is preliminary data.</text>
</comment>
<dbReference type="Proteomes" id="UP001057402">
    <property type="component" value="Chromosome 4"/>
</dbReference>
<protein>
    <submittedName>
        <fullName evidence="1">Uncharacterized protein</fullName>
    </submittedName>
</protein>
<accession>A0ACB9RDL1</accession>
<dbReference type="EMBL" id="CM042883">
    <property type="protein sequence ID" value="KAI4377025.1"/>
    <property type="molecule type" value="Genomic_DNA"/>
</dbReference>
<keyword evidence="2" id="KW-1185">Reference proteome</keyword>
<reference evidence="2" key="1">
    <citation type="journal article" date="2023" name="Front. Plant Sci.">
        <title>Chromosomal-level genome assembly of Melastoma candidum provides insights into trichome evolution.</title>
        <authorList>
            <person name="Zhong Y."/>
            <person name="Wu W."/>
            <person name="Sun C."/>
            <person name="Zou P."/>
            <person name="Liu Y."/>
            <person name="Dai S."/>
            <person name="Zhou R."/>
        </authorList>
    </citation>
    <scope>NUCLEOTIDE SEQUENCE [LARGE SCALE GENOMIC DNA]</scope>
</reference>
<organism evidence="1 2">
    <name type="scientific">Melastoma candidum</name>
    <dbReference type="NCBI Taxonomy" id="119954"/>
    <lineage>
        <taxon>Eukaryota</taxon>
        <taxon>Viridiplantae</taxon>
        <taxon>Streptophyta</taxon>
        <taxon>Embryophyta</taxon>
        <taxon>Tracheophyta</taxon>
        <taxon>Spermatophyta</taxon>
        <taxon>Magnoliopsida</taxon>
        <taxon>eudicotyledons</taxon>
        <taxon>Gunneridae</taxon>
        <taxon>Pentapetalae</taxon>
        <taxon>rosids</taxon>
        <taxon>malvids</taxon>
        <taxon>Myrtales</taxon>
        <taxon>Melastomataceae</taxon>
        <taxon>Melastomatoideae</taxon>
        <taxon>Melastomateae</taxon>
        <taxon>Melastoma</taxon>
    </lineage>
</organism>
<evidence type="ECO:0000313" key="1">
    <source>
        <dbReference type="EMBL" id="KAI4377025.1"/>
    </source>
</evidence>